<dbReference type="EMBL" id="CP034235">
    <property type="protein sequence ID" value="QGQ96627.1"/>
    <property type="molecule type" value="Genomic_DNA"/>
</dbReference>
<keyword evidence="2" id="KW-1185">Reference proteome</keyword>
<dbReference type="Proteomes" id="UP000426246">
    <property type="component" value="Chromosome"/>
</dbReference>
<proteinExistence type="predicted"/>
<accession>A0A6B8RL99</accession>
<dbReference type="AlphaFoldDB" id="A0A6B8RL99"/>
<dbReference type="OrthoDB" id="2590919at2"/>
<sequence>MKTPNKILIGSSSGLVEAPYERLISLLLDVQSGMVGGSRIPFILSGLTQASTSANLDIRGGPEHFTVYSTGVHVSRLVNVEVLRKEALVAIYGGYWYRGEYTLEQHQKGTLIKLSIYNIAPGFTKVFVPFLKEYRQLRNGYSSSNPRNPAFEAFLESIGKQLACKACTI</sequence>
<evidence type="ECO:0000313" key="2">
    <source>
        <dbReference type="Proteomes" id="UP000426246"/>
    </source>
</evidence>
<name>A0A6B8RL99_9BACL</name>
<protein>
    <submittedName>
        <fullName evidence="1">Uncharacterized protein</fullName>
    </submittedName>
</protein>
<dbReference type="RefSeq" id="WP_155701699.1">
    <property type="nucleotide sequence ID" value="NZ_CP034235.1"/>
</dbReference>
<organism evidence="1 2">
    <name type="scientific">Paenibacillus psychroresistens</name>
    <dbReference type="NCBI Taxonomy" id="1778678"/>
    <lineage>
        <taxon>Bacteria</taxon>
        <taxon>Bacillati</taxon>
        <taxon>Bacillota</taxon>
        <taxon>Bacilli</taxon>
        <taxon>Bacillales</taxon>
        <taxon>Paenibacillaceae</taxon>
        <taxon>Paenibacillus</taxon>
    </lineage>
</organism>
<reference evidence="2" key="1">
    <citation type="submission" date="2018-11" db="EMBL/GenBank/DDBJ databases">
        <title>Complete genome sequence of Paenibacillus sp. ML311-T8.</title>
        <authorList>
            <person name="Nam Y.-D."/>
            <person name="Kang J."/>
            <person name="Chung W.-H."/>
            <person name="Park Y.S."/>
        </authorList>
    </citation>
    <scope>NUCLEOTIDE SEQUENCE [LARGE SCALE GENOMIC DNA]</scope>
    <source>
        <strain evidence="2">ML311-T8</strain>
    </source>
</reference>
<gene>
    <name evidence="1" type="ORF">EHS13_17965</name>
</gene>
<evidence type="ECO:0000313" key="1">
    <source>
        <dbReference type="EMBL" id="QGQ96627.1"/>
    </source>
</evidence>
<dbReference type="KEGG" id="ppsc:EHS13_17965"/>